<evidence type="ECO:0000313" key="3">
    <source>
        <dbReference type="Proteomes" id="UP000051820"/>
    </source>
</evidence>
<evidence type="ECO:0000259" key="1">
    <source>
        <dbReference type="Pfam" id="PF00149"/>
    </source>
</evidence>
<accession>A0A0R1VT63</accession>
<dbReference type="RefSeq" id="WP_010623042.1">
    <property type="nucleotide sequence ID" value="NZ_AZGF01000057.1"/>
</dbReference>
<dbReference type="InterPro" id="IPR022302">
    <property type="entry name" value="Phosphoesterase_putative"/>
</dbReference>
<dbReference type="CDD" id="cd00838">
    <property type="entry name" value="MPP_superfamily"/>
    <property type="match status" value="1"/>
</dbReference>
<dbReference type="NCBIfam" id="TIGR03729">
    <property type="entry name" value="acc_ester"/>
    <property type="match status" value="1"/>
</dbReference>
<dbReference type="EMBL" id="AZGF01000057">
    <property type="protein sequence ID" value="KRM08944.1"/>
    <property type="molecule type" value="Genomic_DNA"/>
</dbReference>
<keyword evidence="3" id="KW-1185">Reference proteome</keyword>
<feature type="domain" description="Calcineurin-like phosphoesterase" evidence="1">
    <location>
        <begin position="3"/>
        <end position="226"/>
    </location>
</feature>
<comment type="caution">
    <text evidence="2">The sequence shown here is derived from an EMBL/GenBank/DDBJ whole genome shotgun (WGS) entry which is preliminary data.</text>
</comment>
<dbReference type="SUPFAM" id="SSF56300">
    <property type="entry name" value="Metallo-dependent phosphatases"/>
    <property type="match status" value="1"/>
</dbReference>
<dbReference type="Gene3D" id="3.60.21.10">
    <property type="match status" value="1"/>
</dbReference>
<evidence type="ECO:0000313" key="2">
    <source>
        <dbReference type="EMBL" id="KRM08944.1"/>
    </source>
</evidence>
<gene>
    <name evidence="2" type="ORF">FD16_GL002094</name>
</gene>
<dbReference type="InterPro" id="IPR004843">
    <property type="entry name" value="Calcineurin-like_PHP"/>
</dbReference>
<keyword evidence="2" id="KW-0378">Hydrolase</keyword>
<dbReference type="Pfam" id="PF00149">
    <property type="entry name" value="Metallophos"/>
    <property type="match status" value="1"/>
</dbReference>
<proteinExistence type="predicted"/>
<dbReference type="eggNOG" id="COG1409">
    <property type="taxonomic scope" value="Bacteria"/>
</dbReference>
<dbReference type="PATRIC" id="fig|1423807.3.peg.2148"/>
<sequence>MVKVAMTSDNHFDVNRIDSVEMGKRQAEYLHQQQVKIYLIAGDLFNNFENSLNYVRQLDHEVGADMQVRWIAGNHDMLNAVTYDELENLTTPTYLHNHYLDIANTKWRIIGNNGWYDYSLAEETGSTDDFVKWKRAYWIDGGIKQPMSDLQRMGIVLHQTGKILQDATLTDKKILFMTHFSPRKEYIQVHPEIRMWNMSNGMMGSLHLGEMLKQYHVQKVLFGHLHLHVNSRILDDTTFYNQAVGYHKKRHNEWYMDNFFDQWREQLKIVNLT</sequence>
<dbReference type="InterPro" id="IPR029052">
    <property type="entry name" value="Metallo-depent_PP-like"/>
</dbReference>
<dbReference type="OrthoDB" id="113290at2"/>
<dbReference type="STRING" id="1423807.FD16_GL002094"/>
<name>A0A0R1VT63_9LACO</name>
<organism evidence="2 3">
    <name type="scientific">Paucilactobacillus suebicus DSM 5007 = KCTC 3549</name>
    <dbReference type="NCBI Taxonomy" id="1423807"/>
    <lineage>
        <taxon>Bacteria</taxon>
        <taxon>Bacillati</taxon>
        <taxon>Bacillota</taxon>
        <taxon>Bacilli</taxon>
        <taxon>Lactobacillales</taxon>
        <taxon>Lactobacillaceae</taxon>
        <taxon>Paucilactobacillus</taxon>
    </lineage>
</organism>
<dbReference type="GO" id="GO:0016787">
    <property type="term" value="F:hydrolase activity"/>
    <property type="evidence" value="ECO:0007669"/>
    <property type="project" value="UniProtKB-KW"/>
</dbReference>
<protein>
    <submittedName>
        <fullName evidence="2">Phosphohydrolase</fullName>
    </submittedName>
</protein>
<dbReference type="AlphaFoldDB" id="A0A0R1VT63"/>
<reference evidence="2 3" key="1">
    <citation type="journal article" date="2015" name="Genome Announc.">
        <title>Expanding the biotechnology potential of lactobacilli through comparative genomics of 213 strains and associated genera.</title>
        <authorList>
            <person name="Sun Z."/>
            <person name="Harris H.M."/>
            <person name="McCann A."/>
            <person name="Guo C."/>
            <person name="Argimon S."/>
            <person name="Zhang W."/>
            <person name="Yang X."/>
            <person name="Jeffery I.B."/>
            <person name="Cooney J.C."/>
            <person name="Kagawa T.F."/>
            <person name="Liu W."/>
            <person name="Song Y."/>
            <person name="Salvetti E."/>
            <person name="Wrobel A."/>
            <person name="Rasinkangas P."/>
            <person name="Parkhill J."/>
            <person name="Rea M.C."/>
            <person name="O'Sullivan O."/>
            <person name="Ritari J."/>
            <person name="Douillard F.P."/>
            <person name="Paul Ross R."/>
            <person name="Yang R."/>
            <person name="Briner A.E."/>
            <person name="Felis G.E."/>
            <person name="de Vos W.M."/>
            <person name="Barrangou R."/>
            <person name="Klaenhammer T.R."/>
            <person name="Caufield P.W."/>
            <person name="Cui Y."/>
            <person name="Zhang H."/>
            <person name="O'Toole P.W."/>
        </authorList>
    </citation>
    <scope>NUCLEOTIDE SEQUENCE [LARGE SCALE GENOMIC DNA]</scope>
    <source>
        <strain evidence="2 3">DSM 5007</strain>
    </source>
</reference>
<dbReference type="Proteomes" id="UP000051820">
    <property type="component" value="Unassembled WGS sequence"/>
</dbReference>